<evidence type="ECO:0000313" key="5">
    <source>
        <dbReference type="Proteomes" id="UP001059295"/>
    </source>
</evidence>
<dbReference type="PANTHER" id="PTHR32305">
    <property type="match status" value="1"/>
</dbReference>
<accession>A0ABY5UZ80</accession>
<dbReference type="RefSeq" id="WP_259800653.1">
    <property type="nucleotide sequence ID" value="NZ_CP102294.1"/>
</dbReference>
<proteinExistence type="predicted"/>
<name>A0ABY5UZ80_9BACT</name>
<dbReference type="InterPro" id="IPR045619">
    <property type="entry name" value="DUF6443"/>
</dbReference>
<evidence type="ECO:0000313" key="4">
    <source>
        <dbReference type="EMBL" id="UWN56699.1"/>
    </source>
</evidence>
<dbReference type="Pfam" id="PF25023">
    <property type="entry name" value="TEN_YD-shell"/>
    <property type="match status" value="1"/>
</dbReference>
<dbReference type="InterPro" id="IPR050708">
    <property type="entry name" value="T6SS_VgrG/RHS"/>
</dbReference>
<protein>
    <submittedName>
        <fullName evidence="4">DUF6443 domain-containing protein</fullName>
    </submittedName>
</protein>
<dbReference type="NCBIfam" id="TIGR03696">
    <property type="entry name" value="Rhs_assc_core"/>
    <property type="match status" value="1"/>
</dbReference>
<dbReference type="InterPro" id="IPR006530">
    <property type="entry name" value="YD"/>
</dbReference>
<evidence type="ECO:0000256" key="1">
    <source>
        <dbReference type="ARBA" id="ARBA00022737"/>
    </source>
</evidence>
<organism evidence="4 5">
    <name type="scientific">Alistipes ihumii AP11</name>
    <dbReference type="NCBI Taxonomy" id="1211813"/>
    <lineage>
        <taxon>Bacteria</taxon>
        <taxon>Pseudomonadati</taxon>
        <taxon>Bacteroidota</taxon>
        <taxon>Bacteroidia</taxon>
        <taxon>Bacteroidales</taxon>
        <taxon>Rikenellaceae</taxon>
        <taxon>Alistipes</taxon>
    </lineage>
</organism>
<dbReference type="InterPro" id="IPR022385">
    <property type="entry name" value="Rhs_assc_core"/>
</dbReference>
<sequence length="1269" mass="140435">MKRHMLLLILTLISLSVVRGAELNPGRIRGEQRIEAGAVPAPIRNDLLPYGSTAVPYTFQWEYAEEANLGLGWLIIFGATSESYQPGALGKSTRYRRAVVYMDGIVQKRAYTNEVLVTVTPATQPLTPGSISGDQTVEAGVRPAELANVVSPQNPGGTYVVFWQSAPTSSGPWTHIAGATALAYRPQPLAATTYFRRGANRADGQNAYSNVVCVRVVQPLSDANYVLEYEPLTATDDPRTLDAGQCRRTATYADGLGRPVQTVRIGASPSGADLVTRTDYDSAGRESRSWLPVPVPNNGGKYVAPATLAARAESFYADEAPYGRTLYEASPLGRTASVFGPGKAWHESGRAVRNRYLTNSAADSLRCARYVADSDRDAVRLSRQGDYPEGELLVTAATDEDGRLSYTFQDKGGQSVLIRRMNGSETLDTYYVYDACGLLRAVLPPKASAMLESQTGALDMSSATVADLTYLYRYDRRGRPVGVRRPGAQEVRYLYDDTDRPVFSQDGVQRRSGEWSYSIPDALGREVLRGTCKTLGGANLAQSLLDGKTLVARYDGSSGDAGYAVLLDGQAVELAGGRFLSAQYYDSYDFLSRSEFSELGFENDPNYGKRYTGGDKSLHTGSIRTSLSPQQTVRMPEAYYYDLHGRLVQSNGRNHLGGKDRYLARYDFTGRPVQTRESHSSSASGSQRGLTTTLAYDHDGRLSQRRTTLSSVTTPLTARYSYDEAGRLSEKTLGPTPVSYTYNVRGWIGKIASAPFVSELRYENPRYGGAPLYSGMVSQWTWKHGQQPENDYVFSYDGVGRMVAAKHFVDGARTDGYTERGIRYDANGNLLAISRTAGGAVSDSLRFTLGGDVLLDVSGTSTGVFEYDPSGNLVKDGLNRLEFSYNCLNLMQTVQTTVGASKAQFTYGSDGRKLSEKARTGGFEYLGSLIYAYRGGTLSLAQAVTDEGTIQSAGVNYFIRDHLGSVRAVVDHTGKIVERNDYYPFGGRHENASLPLTSVNRYKFGGKETLEPVSLDMLDFGARFYDPRIARWNTQDPLAEKYFSLSPYNYCAGNPITLVDPTGMVMDDYRLKKNGEIELMKKTNDNYDVIYAENEKGEVDLFKSIQIDKNILPSKKSDNSEISKTPYDYYEIFDDNQAQKLTEFVWENSTVEWGVTSVDIIDHQQYQSVNYLSTSHLESQEYGAAALFKMLTTFPNRQMKYILDYKKNEHNHPNGTACYSNADLQFAMMIWRMFPNAVFNIYIPSKYRPIKSILPIKFDIPETVVFKSK</sequence>
<keyword evidence="1" id="KW-0677">Repeat</keyword>
<dbReference type="Pfam" id="PF20041">
    <property type="entry name" value="DUF6443"/>
    <property type="match status" value="1"/>
</dbReference>
<dbReference type="EMBL" id="CP102294">
    <property type="protein sequence ID" value="UWN56699.1"/>
    <property type="molecule type" value="Genomic_DNA"/>
</dbReference>
<evidence type="ECO:0000259" key="2">
    <source>
        <dbReference type="Pfam" id="PF20041"/>
    </source>
</evidence>
<feature type="domain" description="Teneurin-like YD-shell" evidence="3">
    <location>
        <begin position="774"/>
        <end position="1039"/>
    </location>
</feature>
<dbReference type="InterPro" id="IPR056823">
    <property type="entry name" value="TEN-like_YD-shell"/>
</dbReference>
<dbReference type="Proteomes" id="UP001059295">
    <property type="component" value="Chromosome"/>
</dbReference>
<feature type="domain" description="DUF6443" evidence="2">
    <location>
        <begin position="235"/>
        <end position="357"/>
    </location>
</feature>
<keyword evidence="5" id="KW-1185">Reference proteome</keyword>
<gene>
    <name evidence="4" type="ORF">NQ491_08575</name>
</gene>
<dbReference type="Gene3D" id="2.180.10.10">
    <property type="entry name" value="RHS repeat-associated core"/>
    <property type="match status" value="1"/>
</dbReference>
<dbReference type="PANTHER" id="PTHR32305:SF15">
    <property type="entry name" value="PROTEIN RHSA-RELATED"/>
    <property type="match status" value="1"/>
</dbReference>
<dbReference type="GeneID" id="82891783"/>
<evidence type="ECO:0000259" key="3">
    <source>
        <dbReference type="Pfam" id="PF25023"/>
    </source>
</evidence>
<reference evidence="4" key="1">
    <citation type="journal article" date="2022" name="Cell">
        <title>Design, construction, and in vivo augmentation of a complex gut microbiome.</title>
        <authorList>
            <person name="Cheng A.G."/>
            <person name="Ho P.Y."/>
            <person name="Aranda-Diaz A."/>
            <person name="Jain S."/>
            <person name="Yu F.B."/>
            <person name="Meng X."/>
            <person name="Wang M."/>
            <person name="Iakiviak M."/>
            <person name="Nagashima K."/>
            <person name="Zhao A."/>
            <person name="Murugkar P."/>
            <person name="Patil A."/>
            <person name="Atabakhsh K."/>
            <person name="Weakley A."/>
            <person name="Yan J."/>
            <person name="Brumbaugh A.R."/>
            <person name="Higginbottom S."/>
            <person name="Dimas A."/>
            <person name="Shiver A.L."/>
            <person name="Deutschbauer A."/>
            <person name="Neff N."/>
            <person name="Sonnenburg J.L."/>
            <person name="Huang K.C."/>
            <person name="Fischbach M.A."/>
        </authorList>
    </citation>
    <scope>NUCLEOTIDE SEQUENCE</scope>
    <source>
        <strain evidence="4">AP11</strain>
    </source>
</reference>
<dbReference type="NCBIfam" id="TIGR01643">
    <property type="entry name" value="YD_repeat_2x"/>
    <property type="match status" value="1"/>
</dbReference>